<organism evidence="2 3">
    <name type="scientific">Laetiporus sulphureus 93-53</name>
    <dbReference type="NCBI Taxonomy" id="1314785"/>
    <lineage>
        <taxon>Eukaryota</taxon>
        <taxon>Fungi</taxon>
        <taxon>Dikarya</taxon>
        <taxon>Basidiomycota</taxon>
        <taxon>Agaricomycotina</taxon>
        <taxon>Agaricomycetes</taxon>
        <taxon>Polyporales</taxon>
        <taxon>Laetiporus</taxon>
    </lineage>
</organism>
<dbReference type="AlphaFoldDB" id="A0A165DJ78"/>
<gene>
    <name evidence="2" type="ORF">LAESUDRAFT_727582</name>
</gene>
<dbReference type="EMBL" id="KV427633">
    <property type="protein sequence ID" value="KZT05001.1"/>
    <property type="molecule type" value="Genomic_DNA"/>
</dbReference>
<evidence type="ECO:0000313" key="2">
    <source>
        <dbReference type="EMBL" id="KZT05001.1"/>
    </source>
</evidence>
<evidence type="ECO:0008006" key="4">
    <source>
        <dbReference type="Google" id="ProtNLM"/>
    </source>
</evidence>
<evidence type="ECO:0000313" key="3">
    <source>
        <dbReference type="Proteomes" id="UP000076871"/>
    </source>
</evidence>
<evidence type="ECO:0000256" key="1">
    <source>
        <dbReference type="SAM" id="MobiDB-lite"/>
    </source>
</evidence>
<dbReference type="OrthoDB" id="2367075at2759"/>
<dbReference type="RefSeq" id="XP_040762741.1">
    <property type="nucleotide sequence ID" value="XM_040909248.1"/>
</dbReference>
<feature type="region of interest" description="Disordered" evidence="1">
    <location>
        <begin position="1"/>
        <end position="20"/>
    </location>
</feature>
<name>A0A165DJ78_9APHY</name>
<accession>A0A165DJ78</accession>
<dbReference type="STRING" id="1314785.A0A165DJ78"/>
<protein>
    <recommendedName>
        <fullName evidence="4">BTB domain-containing protein</fullName>
    </recommendedName>
</protein>
<keyword evidence="3" id="KW-1185">Reference proteome</keyword>
<sequence length="195" mass="22110">MFQLPSGEAAAEGQTDDTAIPLHDVTRREFESLLAFLYNSMHEDGKLTLPQWIDLLSMSTRFVCDKIRERAIKEIHQHRPRIDPVEKIVLSVKFEVPQWLTPSYEAICQRSQPLDITETIRLGLATAVLLMRAREILRQDVRSRDGRVKRRAPSPPHTATSASWPGLTVADEEPLFDADRVSEVVRNVFALPADA</sequence>
<proteinExistence type="predicted"/>
<dbReference type="GeneID" id="63826277"/>
<dbReference type="InParanoid" id="A0A165DJ78"/>
<feature type="region of interest" description="Disordered" evidence="1">
    <location>
        <begin position="144"/>
        <end position="164"/>
    </location>
</feature>
<dbReference type="Proteomes" id="UP000076871">
    <property type="component" value="Unassembled WGS sequence"/>
</dbReference>
<reference evidence="2 3" key="1">
    <citation type="journal article" date="2016" name="Mol. Biol. Evol.">
        <title>Comparative Genomics of Early-Diverging Mushroom-Forming Fungi Provides Insights into the Origins of Lignocellulose Decay Capabilities.</title>
        <authorList>
            <person name="Nagy L.G."/>
            <person name="Riley R."/>
            <person name="Tritt A."/>
            <person name="Adam C."/>
            <person name="Daum C."/>
            <person name="Floudas D."/>
            <person name="Sun H."/>
            <person name="Yadav J.S."/>
            <person name="Pangilinan J."/>
            <person name="Larsson K.H."/>
            <person name="Matsuura K."/>
            <person name="Barry K."/>
            <person name="Labutti K."/>
            <person name="Kuo R."/>
            <person name="Ohm R.A."/>
            <person name="Bhattacharya S.S."/>
            <person name="Shirouzu T."/>
            <person name="Yoshinaga Y."/>
            <person name="Martin F.M."/>
            <person name="Grigoriev I.V."/>
            <person name="Hibbett D.S."/>
        </authorList>
    </citation>
    <scope>NUCLEOTIDE SEQUENCE [LARGE SCALE GENOMIC DNA]</scope>
    <source>
        <strain evidence="2 3">93-53</strain>
    </source>
</reference>